<feature type="compositionally biased region" description="Polar residues" evidence="1">
    <location>
        <begin position="364"/>
        <end position="383"/>
    </location>
</feature>
<feature type="compositionally biased region" description="Polar residues" evidence="1">
    <location>
        <begin position="401"/>
        <end position="410"/>
    </location>
</feature>
<feature type="compositionally biased region" description="Polar residues" evidence="1">
    <location>
        <begin position="44"/>
        <end position="58"/>
    </location>
</feature>
<evidence type="ECO:0000256" key="1">
    <source>
        <dbReference type="SAM" id="MobiDB-lite"/>
    </source>
</evidence>
<accession>A0A7S3Q4C8</accession>
<feature type="region of interest" description="Disordered" evidence="1">
    <location>
        <begin position="147"/>
        <end position="175"/>
    </location>
</feature>
<gene>
    <name evidence="2" type="ORF">CDEB00056_LOCUS10058</name>
</gene>
<feature type="compositionally biased region" description="Polar residues" evidence="1">
    <location>
        <begin position="316"/>
        <end position="336"/>
    </location>
</feature>
<feature type="region of interest" description="Disordered" evidence="1">
    <location>
        <begin position="1"/>
        <end position="60"/>
    </location>
</feature>
<organism evidence="2">
    <name type="scientific">Chaetoceros debilis</name>
    <dbReference type="NCBI Taxonomy" id="122233"/>
    <lineage>
        <taxon>Eukaryota</taxon>
        <taxon>Sar</taxon>
        <taxon>Stramenopiles</taxon>
        <taxon>Ochrophyta</taxon>
        <taxon>Bacillariophyta</taxon>
        <taxon>Coscinodiscophyceae</taxon>
        <taxon>Chaetocerotophycidae</taxon>
        <taxon>Chaetocerotales</taxon>
        <taxon>Chaetocerotaceae</taxon>
        <taxon>Chaetoceros</taxon>
    </lineage>
</organism>
<feature type="region of interest" description="Disordered" evidence="1">
    <location>
        <begin position="123"/>
        <end position="142"/>
    </location>
</feature>
<feature type="compositionally biased region" description="Basic and acidic residues" evidence="1">
    <location>
        <begin position="166"/>
        <end position="175"/>
    </location>
</feature>
<sequence length="536" mass="58595">MKRSTSSNSSGMGRGPNESNFLPSTSNDGEMTKQHIQGQALLAPQTQALPSLSTSPKSSVAMPRSWSMLEMTEMKVIHDLQDDMEGMLTIDEEVHPSAMVGRLLSDTSDDDEDDDFLFYDDENGEESVSEQRHQAPSISLSASEAVNINDNNDDEGSASALPSIEEESHEHDHDADYEEGIDKALKNLGKRNVFGMFGMKRARSTLDFRSPSRDLDVSVRRVNVHQSHGYDSDDDDDGGFVNEKYGHGHGNGMSCELDVTLRTVNITNNNDKEMPMSISPDCVAAGDYGEDSLPLNKHSMSNPPTSIGGGEDEDVTTTPTLQQADEQLPSSQSSPSYHHDRDKKPTKSILRRSSFQTLGAALNGNVTSNSSTGTDMTSETCSNGTAGTGGSLKGSGSSTTPTASMNSGMKRITSFSTLEIREYNVTIGDNPGGSHGPPISLDWDYSTEMKICIDKYEKIRPPRRTRSQMYMTGSIRMWTLMKDLGYSMREIKEAAKDAELVRKKRQKSLSKNAITKLGSKMGKMGKMFRRKEAAAA</sequence>
<dbReference type="AlphaFoldDB" id="A0A7S3Q4C8"/>
<evidence type="ECO:0000313" key="2">
    <source>
        <dbReference type="EMBL" id="CAE0465217.1"/>
    </source>
</evidence>
<feature type="region of interest" description="Disordered" evidence="1">
    <location>
        <begin position="360"/>
        <end position="410"/>
    </location>
</feature>
<name>A0A7S3Q4C8_9STRA</name>
<feature type="compositionally biased region" description="Polar residues" evidence="1">
    <location>
        <begin position="1"/>
        <end position="37"/>
    </location>
</feature>
<reference evidence="2" key="1">
    <citation type="submission" date="2021-01" db="EMBL/GenBank/DDBJ databases">
        <authorList>
            <person name="Corre E."/>
            <person name="Pelletier E."/>
            <person name="Niang G."/>
            <person name="Scheremetjew M."/>
            <person name="Finn R."/>
            <person name="Kale V."/>
            <person name="Holt S."/>
            <person name="Cochrane G."/>
            <person name="Meng A."/>
            <person name="Brown T."/>
            <person name="Cohen L."/>
        </authorList>
    </citation>
    <scope>NUCLEOTIDE SEQUENCE</scope>
    <source>
        <strain evidence="2">MM31A-1</strain>
    </source>
</reference>
<protein>
    <submittedName>
        <fullName evidence="2">Uncharacterized protein</fullName>
    </submittedName>
</protein>
<feature type="region of interest" description="Disordered" evidence="1">
    <location>
        <begin position="281"/>
        <end position="348"/>
    </location>
</feature>
<proteinExistence type="predicted"/>
<dbReference type="EMBL" id="HBIO01012933">
    <property type="protein sequence ID" value="CAE0465217.1"/>
    <property type="molecule type" value="Transcribed_RNA"/>
</dbReference>